<gene>
    <name evidence="2" type="ORF">FC64_GL000169</name>
</gene>
<dbReference type="InterPro" id="IPR030395">
    <property type="entry name" value="GP_PDE_dom"/>
</dbReference>
<comment type="caution">
    <text evidence="2">The sequence shown here is derived from an EMBL/GenBank/DDBJ whole genome shotgun (WGS) entry which is preliminary data.</text>
</comment>
<evidence type="ECO:0000313" key="2">
    <source>
        <dbReference type="EMBL" id="KRM52892.1"/>
    </source>
</evidence>
<protein>
    <submittedName>
        <fullName evidence="2">Glycerophosphoryl diester phosphodiesterase</fullName>
    </submittedName>
</protein>
<dbReference type="PROSITE" id="PS51704">
    <property type="entry name" value="GP_PDE"/>
    <property type="match status" value="1"/>
</dbReference>
<dbReference type="Pfam" id="PF03009">
    <property type="entry name" value="GDPD"/>
    <property type="match status" value="1"/>
</dbReference>
<dbReference type="RefSeq" id="WP_057906335.1">
    <property type="nucleotide sequence ID" value="NZ_AYYZ01000012.1"/>
</dbReference>
<dbReference type="STRING" id="1423820.FC64_GL000169"/>
<dbReference type="GO" id="GO:0008081">
    <property type="term" value="F:phosphoric diester hydrolase activity"/>
    <property type="evidence" value="ECO:0007669"/>
    <property type="project" value="InterPro"/>
</dbReference>
<evidence type="ECO:0000259" key="1">
    <source>
        <dbReference type="PROSITE" id="PS51704"/>
    </source>
</evidence>
<dbReference type="PANTHER" id="PTHR46211">
    <property type="entry name" value="GLYCEROPHOSPHORYL DIESTER PHOSPHODIESTERASE"/>
    <property type="match status" value="1"/>
</dbReference>
<dbReference type="PATRIC" id="fig|1423820.4.peg.172"/>
<sequence>MGQHKIIAHRGMSTLAPENTMAAFELMPRYNVNWLETDLAITNDEKLVIMHDGDIARTTNGRGQVTALNFEELHRLSAGEWFDLKFRNEKIPTFDDVIDFINCNQINLNLEIKPINGKDAMRLTRSMVRQLASQIDRIDSQIRVIISSFYPDILMRMKQVRPDLEYACLFNQYTLSLAKPLTGFLNTKIIHPDNRRLTAAKVRQLKKAGYEINVWTVDKIDRANQLFNWGVDGIFTDIGQDFPNYRQGQVQDSHYLTTWF</sequence>
<keyword evidence="3" id="KW-1185">Reference proteome</keyword>
<accession>A0A0R1ZQT7</accession>
<dbReference type="InterPro" id="IPR017946">
    <property type="entry name" value="PLC-like_Pdiesterase_TIM-brl"/>
</dbReference>
<proteinExistence type="predicted"/>
<dbReference type="Gene3D" id="3.20.20.190">
    <property type="entry name" value="Phosphatidylinositol (PI) phosphodiesterase"/>
    <property type="match status" value="1"/>
</dbReference>
<evidence type="ECO:0000313" key="3">
    <source>
        <dbReference type="Proteomes" id="UP000051291"/>
    </source>
</evidence>
<dbReference type="EMBL" id="AYYZ01000012">
    <property type="protein sequence ID" value="KRM52892.1"/>
    <property type="molecule type" value="Genomic_DNA"/>
</dbReference>
<dbReference type="SUPFAM" id="SSF51695">
    <property type="entry name" value="PLC-like phosphodiesterases"/>
    <property type="match status" value="1"/>
</dbReference>
<organism evidence="2 3">
    <name type="scientific">Ligilactobacillus araffinosus DSM 20653</name>
    <dbReference type="NCBI Taxonomy" id="1423820"/>
    <lineage>
        <taxon>Bacteria</taxon>
        <taxon>Bacillati</taxon>
        <taxon>Bacillota</taxon>
        <taxon>Bacilli</taxon>
        <taxon>Lactobacillales</taxon>
        <taxon>Lactobacillaceae</taxon>
        <taxon>Ligilactobacillus</taxon>
    </lineage>
</organism>
<reference evidence="2 3" key="1">
    <citation type="journal article" date="2015" name="Genome Announc.">
        <title>Expanding the biotechnology potential of lactobacilli through comparative genomics of 213 strains and associated genera.</title>
        <authorList>
            <person name="Sun Z."/>
            <person name="Harris H.M."/>
            <person name="McCann A."/>
            <person name="Guo C."/>
            <person name="Argimon S."/>
            <person name="Zhang W."/>
            <person name="Yang X."/>
            <person name="Jeffery I.B."/>
            <person name="Cooney J.C."/>
            <person name="Kagawa T.F."/>
            <person name="Liu W."/>
            <person name="Song Y."/>
            <person name="Salvetti E."/>
            <person name="Wrobel A."/>
            <person name="Rasinkangas P."/>
            <person name="Parkhill J."/>
            <person name="Rea M.C."/>
            <person name="O'Sullivan O."/>
            <person name="Ritari J."/>
            <person name="Douillard F.P."/>
            <person name="Paul Ross R."/>
            <person name="Yang R."/>
            <person name="Briner A.E."/>
            <person name="Felis G.E."/>
            <person name="de Vos W.M."/>
            <person name="Barrangou R."/>
            <person name="Klaenhammer T.R."/>
            <person name="Caufield P.W."/>
            <person name="Cui Y."/>
            <person name="Zhang H."/>
            <person name="O'Toole P.W."/>
        </authorList>
    </citation>
    <scope>NUCLEOTIDE SEQUENCE [LARGE SCALE GENOMIC DNA]</scope>
    <source>
        <strain evidence="2 3">DSM 20653</strain>
    </source>
</reference>
<name>A0A0R1ZQT7_9LACO</name>
<dbReference type="AlphaFoldDB" id="A0A0R1ZQT7"/>
<dbReference type="GO" id="GO:0006629">
    <property type="term" value="P:lipid metabolic process"/>
    <property type="evidence" value="ECO:0007669"/>
    <property type="project" value="InterPro"/>
</dbReference>
<feature type="domain" description="GP-PDE" evidence="1">
    <location>
        <begin position="4"/>
        <end position="246"/>
    </location>
</feature>
<dbReference type="PANTHER" id="PTHR46211:SF14">
    <property type="entry name" value="GLYCEROPHOSPHODIESTER PHOSPHODIESTERASE"/>
    <property type="match status" value="1"/>
</dbReference>
<dbReference type="Proteomes" id="UP000051291">
    <property type="component" value="Unassembled WGS sequence"/>
</dbReference>